<name>A0A0X3NKR2_SCHSO</name>
<dbReference type="EMBL" id="GEEE01022691">
    <property type="protein sequence ID" value="JAP40534.1"/>
    <property type="molecule type" value="Transcribed_RNA"/>
</dbReference>
<evidence type="ECO:0000256" key="8">
    <source>
        <dbReference type="PROSITE-ProRule" id="PRU00175"/>
    </source>
</evidence>
<feature type="compositionally biased region" description="Low complexity" evidence="9">
    <location>
        <begin position="545"/>
        <end position="555"/>
    </location>
</feature>
<evidence type="ECO:0000256" key="7">
    <source>
        <dbReference type="ARBA" id="ARBA00023136"/>
    </source>
</evidence>
<feature type="domain" description="CUE" evidence="12">
    <location>
        <begin position="723"/>
        <end position="765"/>
    </location>
</feature>
<dbReference type="GO" id="GO:0005829">
    <property type="term" value="C:cytosol"/>
    <property type="evidence" value="ECO:0007669"/>
    <property type="project" value="TreeGrafter"/>
</dbReference>
<dbReference type="PANTHER" id="PTHR15067">
    <property type="entry name" value="E3 UBIQUITIN-PROTEIN LIGASE RNF8"/>
    <property type="match status" value="1"/>
</dbReference>
<evidence type="ECO:0000259" key="12">
    <source>
        <dbReference type="PROSITE" id="PS51140"/>
    </source>
</evidence>
<feature type="region of interest" description="Disordered" evidence="9">
    <location>
        <begin position="367"/>
        <end position="386"/>
    </location>
</feature>
<sequence length="877" mass="98075">RLLVMVSILPHHLVLSRLPVYAAFSSLLSLLAFWRYYLMLPGSLVDKYPDENISSTLSTITFDTAMQDSYVVVGIFNMIICLLVLSIKVFQFCFFGPLVGTEPQNLRENLTRFALFRLVFLLGVINSVSWSSLLGWTLWFSCLGTLHGFTRLARVRSEQLISSAVVPKRQWLRFSTMLFCLFIGVIILLTLGLKFCFYLSDVTPETDFWGDAFKDGTSLLSATDDSEISEYNTDQNAEFRQVLHVIVFMVSECMLAILLIMHIVSTLVVHAIDRLNFLQNRAFFDKSVWLYNINLFFDLSTLLIDLSNHLHMLVWSRIFSLTSLIVFVQIRVTYAEFAQRLRRHTVYRNLVKLVRQEFPLESYNLKSSTPEVRDHGSASPSQEEDDTPEFCAICWDALYTWRKLPCNHCFHETCLTSWMEQNPSCPTCRLPLLTTHAQRRPSAQPRTIVTTLRDILGLSDPDTLPTTQNNEFRTPQPQNLRQQFPRTGLPTVRGMAVRLRQRGDPVTGAAIENQGPSLDLSIRLSLGANPVVTTLTNAVPRGEVPSNQQQNSPQQATVYAPSTEGSTSSGSTTLPEQTPGGSEHPTERTQVIQSTIRRRFFYFDGSRYLSWLPTVHIELSEMFGELLSFPPTQGAREEAGTATTFDPRREEQSSNATFAPSRPSDQTVDSTWRHQTQQRVNPTNNTSSFLPRLFSFFREAPSNSSAMSASQHIGSPLHALTPELRAQGEQIAAMFPGVPLDVILSDLAATGVAEVTVENILSGQLAPLCTTLTRPETDNTFQEAQLSEDTELRHRGGTHSQVETPASVKTQPSIRPPHASTDSSPDSAAEPMGSSAPSYSSTPTAAAILARRRRDILTEARRKFLSKSAASASTTPR</sequence>
<dbReference type="SUPFAM" id="SSF57850">
    <property type="entry name" value="RING/U-box"/>
    <property type="match status" value="1"/>
</dbReference>
<feature type="transmembrane region" description="Helical" evidence="10">
    <location>
        <begin position="70"/>
        <end position="98"/>
    </location>
</feature>
<comment type="subcellular location">
    <subcellularLocation>
        <location evidence="1">Membrane</location>
        <topology evidence="1">Multi-pass membrane protein</topology>
    </subcellularLocation>
</comment>
<reference evidence="13" key="1">
    <citation type="submission" date="2016-01" db="EMBL/GenBank/DDBJ databases">
        <title>Reference transcriptome for the parasite Schistocephalus solidus: insights into the molecular evolution of parasitism.</title>
        <authorList>
            <person name="Hebert F.O."/>
            <person name="Grambauer S."/>
            <person name="Barber I."/>
            <person name="Landry C.R."/>
            <person name="Aubin-Horth N."/>
        </authorList>
    </citation>
    <scope>NUCLEOTIDE SEQUENCE</scope>
</reference>
<dbReference type="GO" id="GO:0030968">
    <property type="term" value="P:endoplasmic reticulum unfolded protein response"/>
    <property type="evidence" value="ECO:0007669"/>
    <property type="project" value="TreeGrafter"/>
</dbReference>
<dbReference type="SMART" id="SM00184">
    <property type="entry name" value="RING"/>
    <property type="match status" value="1"/>
</dbReference>
<evidence type="ECO:0000256" key="1">
    <source>
        <dbReference type="ARBA" id="ARBA00004141"/>
    </source>
</evidence>
<protein>
    <recommendedName>
        <fullName evidence="14">E3 ubiquitin-protein ligase AMFR</fullName>
    </recommendedName>
</protein>
<evidence type="ECO:0000256" key="4">
    <source>
        <dbReference type="ARBA" id="ARBA00022771"/>
    </source>
</evidence>
<feature type="compositionally biased region" description="Low complexity" evidence="9">
    <location>
        <begin position="562"/>
        <end position="573"/>
    </location>
</feature>
<dbReference type="GO" id="GO:0016020">
    <property type="term" value="C:membrane"/>
    <property type="evidence" value="ECO:0007669"/>
    <property type="project" value="UniProtKB-SubCell"/>
</dbReference>
<evidence type="ECO:0000313" key="13">
    <source>
        <dbReference type="EMBL" id="JAP40534.1"/>
    </source>
</evidence>
<proteinExistence type="predicted"/>
<feature type="compositionally biased region" description="Polar residues" evidence="9">
    <location>
        <begin position="464"/>
        <end position="484"/>
    </location>
</feature>
<feature type="transmembrane region" description="Helical" evidence="10">
    <location>
        <begin position="289"/>
        <end position="308"/>
    </location>
</feature>
<evidence type="ECO:0008006" key="14">
    <source>
        <dbReference type="Google" id="ProtNLM"/>
    </source>
</evidence>
<dbReference type="GO" id="GO:0043130">
    <property type="term" value="F:ubiquitin binding"/>
    <property type="evidence" value="ECO:0007669"/>
    <property type="project" value="InterPro"/>
</dbReference>
<accession>A0A0X3NKR2</accession>
<evidence type="ECO:0000256" key="9">
    <source>
        <dbReference type="SAM" id="MobiDB-lite"/>
    </source>
</evidence>
<evidence type="ECO:0000256" key="10">
    <source>
        <dbReference type="SAM" id="Phobius"/>
    </source>
</evidence>
<dbReference type="Gene3D" id="1.10.8.10">
    <property type="entry name" value="DNA helicase RuvA subunit, C-terminal domain"/>
    <property type="match status" value="1"/>
</dbReference>
<dbReference type="InterPro" id="IPR003892">
    <property type="entry name" value="CUE"/>
</dbReference>
<keyword evidence="2 10" id="KW-0812">Transmembrane</keyword>
<evidence type="ECO:0000259" key="11">
    <source>
        <dbReference type="PROSITE" id="PS50089"/>
    </source>
</evidence>
<dbReference type="PROSITE" id="PS50089">
    <property type="entry name" value="ZF_RING_2"/>
    <property type="match status" value="1"/>
</dbReference>
<feature type="region of interest" description="Disordered" evidence="9">
    <location>
        <begin position="631"/>
        <end position="684"/>
    </location>
</feature>
<dbReference type="Pfam" id="PF02845">
    <property type="entry name" value="CUE"/>
    <property type="match status" value="1"/>
</dbReference>
<feature type="region of interest" description="Disordered" evidence="9">
    <location>
        <begin position="787"/>
        <end position="847"/>
    </location>
</feature>
<dbReference type="GO" id="GO:0005783">
    <property type="term" value="C:endoplasmic reticulum"/>
    <property type="evidence" value="ECO:0007669"/>
    <property type="project" value="TreeGrafter"/>
</dbReference>
<dbReference type="PANTHER" id="PTHR15067:SF5">
    <property type="entry name" value="E3 UBIQUITIN-PROTEIN LIGASE AMFR"/>
    <property type="match status" value="1"/>
</dbReference>
<feature type="transmembrane region" description="Helical" evidence="10">
    <location>
        <begin position="314"/>
        <end position="334"/>
    </location>
</feature>
<keyword evidence="5" id="KW-0862">Zinc</keyword>
<feature type="compositionally biased region" description="Polar residues" evidence="9">
    <location>
        <begin position="798"/>
        <end position="813"/>
    </location>
</feature>
<feature type="domain" description="RING-type" evidence="11">
    <location>
        <begin position="391"/>
        <end position="429"/>
    </location>
</feature>
<dbReference type="GO" id="GO:0061630">
    <property type="term" value="F:ubiquitin protein ligase activity"/>
    <property type="evidence" value="ECO:0007669"/>
    <property type="project" value="TreeGrafter"/>
</dbReference>
<keyword evidence="7 10" id="KW-0472">Membrane</keyword>
<evidence type="ECO:0000256" key="3">
    <source>
        <dbReference type="ARBA" id="ARBA00022723"/>
    </source>
</evidence>
<dbReference type="GO" id="GO:0000151">
    <property type="term" value="C:ubiquitin ligase complex"/>
    <property type="evidence" value="ECO:0007669"/>
    <property type="project" value="TreeGrafter"/>
</dbReference>
<gene>
    <name evidence="13" type="ORF">TR138324</name>
</gene>
<dbReference type="Pfam" id="PF13639">
    <property type="entry name" value="zf-RING_2"/>
    <property type="match status" value="1"/>
</dbReference>
<dbReference type="AlphaFoldDB" id="A0A0X3NKR2"/>
<feature type="transmembrane region" description="Helical" evidence="10">
    <location>
        <begin position="174"/>
        <end position="200"/>
    </location>
</feature>
<feature type="transmembrane region" description="Helical" evidence="10">
    <location>
        <begin position="20"/>
        <end position="38"/>
    </location>
</feature>
<feature type="compositionally biased region" description="Low complexity" evidence="9">
    <location>
        <begin position="834"/>
        <end position="847"/>
    </location>
</feature>
<keyword evidence="4 8" id="KW-0863">Zinc-finger</keyword>
<dbReference type="InterPro" id="IPR013083">
    <property type="entry name" value="Znf_RING/FYVE/PHD"/>
</dbReference>
<organism evidence="13">
    <name type="scientific">Schistocephalus solidus</name>
    <name type="common">Tapeworm</name>
    <dbReference type="NCBI Taxonomy" id="70667"/>
    <lineage>
        <taxon>Eukaryota</taxon>
        <taxon>Metazoa</taxon>
        <taxon>Spiralia</taxon>
        <taxon>Lophotrochozoa</taxon>
        <taxon>Platyhelminthes</taxon>
        <taxon>Cestoda</taxon>
        <taxon>Eucestoda</taxon>
        <taxon>Diphyllobothriidea</taxon>
        <taxon>Diphyllobothriidae</taxon>
        <taxon>Schistocephalus</taxon>
    </lineage>
</organism>
<evidence type="ECO:0000256" key="2">
    <source>
        <dbReference type="ARBA" id="ARBA00022692"/>
    </source>
</evidence>
<dbReference type="GO" id="GO:0008270">
    <property type="term" value="F:zinc ion binding"/>
    <property type="evidence" value="ECO:0007669"/>
    <property type="project" value="UniProtKB-KW"/>
</dbReference>
<evidence type="ECO:0000256" key="5">
    <source>
        <dbReference type="ARBA" id="ARBA00022833"/>
    </source>
</evidence>
<keyword evidence="6 10" id="KW-1133">Transmembrane helix</keyword>
<feature type="non-terminal residue" evidence="13">
    <location>
        <position position="1"/>
    </location>
</feature>
<evidence type="ECO:0000256" key="6">
    <source>
        <dbReference type="ARBA" id="ARBA00022989"/>
    </source>
</evidence>
<keyword evidence="3" id="KW-0479">Metal-binding</keyword>
<feature type="transmembrane region" description="Helical" evidence="10">
    <location>
        <begin position="242"/>
        <end position="269"/>
    </location>
</feature>
<dbReference type="PROSITE" id="PS51140">
    <property type="entry name" value="CUE"/>
    <property type="match status" value="1"/>
</dbReference>
<dbReference type="GO" id="GO:0070936">
    <property type="term" value="P:protein K48-linked ubiquitination"/>
    <property type="evidence" value="ECO:0007669"/>
    <property type="project" value="TreeGrafter"/>
</dbReference>
<dbReference type="Gene3D" id="3.30.40.10">
    <property type="entry name" value="Zinc/RING finger domain, C3HC4 (zinc finger)"/>
    <property type="match status" value="1"/>
</dbReference>
<feature type="transmembrane region" description="Helical" evidence="10">
    <location>
        <begin position="110"/>
        <end position="130"/>
    </location>
</feature>
<feature type="compositionally biased region" description="Polar residues" evidence="9">
    <location>
        <begin position="653"/>
        <end position="684"/>
    </location>
</feature>
<dbReference type="GO" id="GO:0006511">
    <property type="term" value="P:ubiquitin-dependent protein catabolic process"/>
    <property type="evidence" value="ECO:0007669"/>
    <property type="project" value="TreeGrafter"/>
</dbReference>
<dbReference type="InterPro" id="IPR001841">
    <property type="entry name" value="Znf_RING"/>
</dbReference>
<feature type="region of interest" description="Disordered" evidence="9">
    <location>
        <begin position="541"/>
        <end position="590"/>
    </location>
</feature>
<feature type="region of interest" description="Disordered" evidence="9">
    <location>
        <begin position="460"/>
        <end position="484"/>
    </location>
</feature>